<organism evidence="2 3">
    <name type="scientific">Austropuccinia psidii MF-1</name>
    <dbReference type="NCBI Taxonomy" id="1389203"/>
    <lineage>
        <taxon>Eukaryota</taxon>
        <taxon>Fungi</taxon>
        <taxon>Dikarya</taxon>
        <taxon>Basidiomycota</taxon>
        <taxon>Pucciniomycotina</taxon>
        <taxon>Pucciniomycetes</taxon>
        <taxon>Pucciniales</taxon>
        <taxon>Sphaerophragmiaceae</taxon>
        <taxon>Austropuccinia</taxon>
    </lineage>
</organism>
<dbReference type="Proteomes" id="UP000765509">
    <property type="component" value="Unassembled WGS sequence"/>
</dbReference>
<proteinExistence type="predicted"/>
<evidence type="ECO:0000313" key="2">
    <source>
        <dbReference type="EMBL" id="MBW0470943.1"/>
    </source>
</evidence>
<keyword evidence="3" id="KW-1185">Reference proteome</keyword>
<dbReference type="OrthoDB" id="6420055at2759"/>
<name>A0A9Q3BTF2_9BASI</name>
<accession>A0A9Q3BTF2</accession>
<dbReference type="EMBL" id="AVOT02002609">
    <property type="protein sequence ID" value="MBW0470943.1"/>
    <property type="molecule type" value="Genomic_DNA"/>
</dbReference>
<comment type="caution">
    <text evidence="2">The sequence shown here is derived from an EMBL/GenBank/DDBJ whole genome shotgun (WGS) entry which is preliminary data.</text>
</comment>
<sequence>MLRWQIAIQGYRGNRTIIYKEDKSHINADGLSRLPMENVKGNLAYDPEVASKIPIHFMEMNRRKNFRFFEWAREGGTPSTHLSEPGGKENPTLGMSSFEPQKEFV</sequence>
<gene>
    <name evidence="2" type="ORF">O181_010658</name>
</gene>
<dbReference type="AlphaFoldDB" id="A0A9Q3BTF2"/>
<protein>
    <submittedName>
        <fullName evidence="2">Uncharacterized protein</fullName>
    </submittedName>
</protein>
<reference evidence="2" key="1">
    <citation type="submission" date="2021-03" db="EMBL/GenBank/DDBJ databases">
        <title>Draft genome sequence of rust myrtle Austropuccinia psidii MF-1, a brazilian biotype.</title>
        <authorList>
            <person name="Quecine M.C."/>
            <person name="Pachon D.M.R."/>
            <person name="Bonatelli M.L."/>
            <person name="Correr F.H."/>
            <person name="Franceschini L.M."/>
            <person name="Leite T.F."/>
            <person name="Margarido G.R.A."/>
            <person name="Almeida C.A."/>
            <person name="Ferrarezi J.A."/>
            <person name="Labate C.A."/>
        </authorList>
    </citation>
    <scope>NUCLEOTIDE SEQUENCE</scope>
    <source>
        <strain evidence="2">MF-1</strain>
    </source>
</reference>
<evidence type="ECO:0000256" key="1">
    <source>
        <dbReference type="SAM" id="MobiDB-lite"/>
    </source>
</evidence>
<feature type="region of interest" description="Disordered" evidence="1">
    <location>
        <begin position="76"/>
        <end position="105"/>
    </location>
</feature>
<evidence type="ECO:0000313" key="3">
    <source>
        <dbReference type="Proteomes" id="UP000765509"/>
    </source>
</evidence>